<dbReference type="Gene3D" id="2.60.40.10">
    <property type="entry name" value="Immunoglobulins"/>
    <property type="match status" value="2"/>
</dbReference>
<dbReference type="InterPro" id="IPR013783">
    <property type="entry name" value="Ig-like_fold"/>
</dbReference>
<comment type="caution">
    <text evidence="2">The sequence shown here is derived from an EMBL/GenBank/DDBJ whole genome shotgun (WGS) entry which is preliminary data.</text>
</comment>
<dbReference type="InterPro" id="IPR011635">
    <property type="entry name" value="CARDB"/>
</dbReference>
<accession>A0A2A4T9I4</accession>
<sequence>MRLSWCISLFFSLVIFFLLDGAPLQAATQPIAASGLMIQSIIVGEDSIQTKRTQLIEVVIRNINEQAIPIRIKLVITLPNRNIITFGNKRILAKGKTESRALFDYKIARHLGGDYTVGAKVYSTRGKVLAATIKKQGRYFFAIDPLKTRRAPSRVKRRQALENVESINLARKKTNQVALLFDPPDLVWEEMKIINKTSVLRGETTHIRMVLANQGGNVATNVEYSIKWFFAQREKRKKRLFWDKIKAIAPGERKVIELPITIPEVEQRGEYLVEAVVDEPNYVKESEENNNTKVISKPIIFSDVALVFPEEGYSFAEDGLFKFQWRSRRYRQFKVQISADPTFKDEENLFELPKGQQWTPAVSIKPMRGELPGLALALMDSNDLDHLFWRVKAKDQAGKVTFSTGRKFFINLKADYEQ</sequence>
<name>A0A2A4T9I4_9DELT</name>
<protein>
    <recommendedName>
        <fullName evidence="1">CARDB domain-containing protein</fullName>
    </recommendedName>
</protein>
<feature type="domain" description="CARDB" evidence="1">
    <location>
        <begin position="184"/>
        <end position="293"/>
    </location>
</feature>
<organism evidence="2 3">
    <name type="scientific">SAR324 cluster bacterium</name>
    <dbReference type="NCBI Taxonomy" id="2024889"/>
    <lineage>
        <taxon>Bacteria</taxon>
        <taxon>Deltaproteobacteria</taxon>
        <taxon>SAR324 cluster</taxon>
    </lineage>
</organism>
<reference evidence="3" key="1">
    <citation type="submission" date="2017-08" db="EMBL/GenBank/DDBJ databases">
        <title>A dynamic microbial community with high functional redundancy inhabits the cold, oxic subseafloor aquifer.</title>
        <authorList>
            <person name="Tully B.J."/>
            <person name="Wheat C.G."/>
            <person name="Glazer B.T."/>
            <person name="Huber J.A."/>
        </authorList>
    </citation>
    <scope>NUCLEOTIDE SEQUENCE [LARGE SCALE GENOMIC DNA]</scope>
</reference>
<proteinExistence type="predicted"/>
<gene>
    <name evidence="2" type="ORF">COB67_02835</name>
</gene>
<evidence type="ECO:0000313" key="2">
    <source>
        <dbReference type="EMBL" id="PCI30024.1"/>
    </source>
</evidence>
<dbReference type="Pfam" id="PF07705">
    <property type="entry name" value="CARDB"/>
    <property type="match status" value="1"/>
</dbReference>
<evidence type="ECO:0000259" key="1">
    <source>
        <dbReference type="Pfam" id="PF07705"/>
    </source>
</evidence>
<dbReference type="Proteomes" id="UP000218113">
    <property type="component" value="Unassembled WGS sequence"/>
</dbReference>
<dbReference type="EMBL" id="NVSR01000008">
    <property type="protein sequence ID" value="PCI30024.1"/>
    <property type="molecule type" value="Genomic_DNA"/>
</dbReference>
<evidence type="ECO:0000313" key="3">
    <source>
        <dbReference type="Proteomes" id="UP000218113"/>
    </source>
</evidence>
<dbReference type="AlphaFoldDB" id="A0A2A4T9I4"/>